<dbReference type="Gene3D" id="3.10.490.10">
    <property type="entry name" value="Gamma-glutamyl cyclotransferase-like"/>
    <property type="match status" value="1"/>
</dbReference>
<keyword evidence="6" id="KW-0378">Hydrolase</keyword>
<dbReference type="InterPro" id="IPR000086">
    <property type="entry name" value="NUDIX_hydrolase_dom"/>
</dbReference>
<dbReference type="CDD" id="cd24155">
    <property type="entry name" value="NUDIX_ADPRase"/>
    <property type="match status" value="1"/>
</dbReference>
<dbReference type="SUPFAM" id="SSF55811">
    <property type="entry name" value="Nudix"/>
    <property type="match status" value="1"/>
</dbReference>
<dbReference type="PANTHER" id="PTHR11839">
    <property type="entry name" value="UDP/ADP-SUGAR PYROPHOSPHATASE"/>
    <property type="match status" value="1"/>
</dbReference>
<evidence type="ECO:0000256" key="8">
    <source>
        <dbReference type="ARBA" id="ARBA00025164"/>
    </source>
</evidence>
<dbReference type="GO" id="GO:0046872">
    <property type="term" value="F:metal ion binding"/>
    <property type="evidence" value="ECO:0007669"/>
    <property type="project" value="UniProtKB-KW"/>
</dbReference>
<reference evidence="16 17" key="1">
    <citation type="submission" date="2016-10" db="EMBL/GenBank/DDBJ databases">
        <authorList>
            <person name="de Groot N.N."/>
        </authorList>
    </citation>
    <scope>NUCLEOTIDE SEQUENCE [LARGE SCALE GENOMIC DNA]</scope>
    <source>
        <strain evidence="16 17">DSM 19547</strain>
    </source>
</reference>
<evidence type="ECO:0000256" key="4">
    <source>
        <dbReference type="ARBA" id="ARBA00013297"/>
    </source>
</evidence>
<evidence type="ECO:0000256" key="12">
    <source>
        <dbReference type="ARBA" id="ARBA00049546"/>
    </source>
</evidence>
<comment type="function">
    <text evidence="8">Acts on ADP-mannose and ADP-glucose as well as ADP-ribose. Prevents glycogen biosynthesis. The reaction catalyzed by this enzyme is a limiting step of the gluconeogenic process.</text>
</comment>
<evidence type="ECO:0000256" key="14">
    <source>
        <dbReference type="PIRSR" id="PIRSR604385-3"/>
    </source>
</evidence>
<evidence type="ECO:0000313" key="17">
    <source>
        <dbReference type="Proteomes" id="UP000199356"/>
    </source>
</evidence>
<evidence type="ECO:0000256" key="5">
    <source>
        <dbReference type="ARBA" id="ARBA00022723"/>
    </source>
</evidence>
<feature type="binding site" evidence="13">
    <location>
        <position position="278"/>
    </location>
    <ligand>
        <name>Mg(2+)</name>
        <dbReference type="ChEBI" id="CHEBI:18420"/>
        <label>1</label>
    </ligand>
</feature>
<dbReference type="InterPro" id="IPR013024">
    <property type="entry name" value="GGCT-like"/>
</dbReference>
<dbReference type="GO" id="GO:0047631">
    <property type="term" value="F:ADP-ribose diphosphatase activity"/>
    <property type="evidence" value="ECO:0007669"/>
    <property type="project" value="UniProtKB-EC"/>
</dbReference>
<evidence type="ECO:0000259" key="15">
    <source>
        <dbReference type="PROSITE" id="PS51462"/>
    </source>
</evidence>
<evidence type="ECO:0000256" key="9">
    <source>
        <dbReference type="ARBA" id="ARBA00030162"/>
    </source>
</evidence>
<dbReference type="OrthoDB" id="5292471at2"/>
<evidence type="ECO:0000256" key="10">
    <source>
        <dbReference type="ARBA" id="ARBA00030308"/>
    </source>
</evidence>
<dbReference type="PROSITE" id="PS00893">
    <property type="entry name" value="NUDIX_BOX"/>
    <property type="match status" value="1"/>
</dbReference>
<gene>
    <name evidence="16" type="ORF">SAMN04488047_10884</name>
</gene>
<evidence type="ECO:0000256" key="13">
    <source>
        <dbReference type="PIRSR" id="PIRSR604385-2"/>
    </source>
</evidence>
<name>A0A1I5RAV2_9RHOB</name>
<dbReference type="SUPFAM" id="SSF110857">
    <property type="entry name" value="Gamma-glutamyl cyclotransferase-like"/>
    <property type="match status" value="1"/>
</dbReference>
<dbReference type="PANTHER" id="PTHR11839:SF5">
    <property type="entry name" value="ADP-RIBOSE PYROPHOSPHATASE"/>
    <property type="match status" value="1"/>
</dbReference>
<dbReference type="NCBIfam" id="TIGR00052">
    <property type="entry name" value="nudix-type nucleoside diphosphatase, YffH/AdpP family"/>
    <property type="match status" value="1"/>
</dbReference>
<dbReference type="Pfam" id="PF06094">
    <property type="entry name" value="GGACT"/>
    <property type="match status" value="1"/>
</dbReference>
<dbReference type="InterPro" id="IPR020084">
    <property type="entry name" value="NUDIX_hydrolase_CS"/>
</dbReference>
<dbReference type="EMBL" id="FOXA01000008">
    <property type="protein sequence ID" value="SFP55643.1"/>
    <property type="molecule type" value="Genomic_DNA"/>
</dbReference>
<dbReference type="GO" id="GO:0019693">
    <property type="term" value="P:ribose phosphate metabolic process"/>
    <property type="evidence" value="ECO:0007669"/>
    <property type="project" value="TreeGrafter"/>
</dbReference>
<keyword evidence="7 13" id="KW-0460">Magnesium</keyword>
<dbReference type="GO" id="GO:0005829">
    <property type="term" value="C:cytosol"/>
    <property type="evidence" value="ECO:0007669"/>
    <property type="project" value="TreeGrafter"/>
</dbReference>
<feature type="binding site" evidence="13">
    <location>
        <position position="327"/>
    </location>
    <ligand>
        <name>Mg(2+)</name>
        <dbReference type="ChEBI" id="CHEBI:18420"/>
        <label>1</label>
    </ligand>
</feature>
<dbReference type="PROSITE" id="PS51462">
    <property type="entry name" value="NUDIX"/>
    <property type="match status" value="1"/>
</dbReference>
<dbReference type="GO" id="GO:0006753">
    <property type="term" value="P:nucleoside phosphate metabolic process"/>
    <property type="evidence" value="ECO:0007669"/>
    <property type="project" value="TreeGrafter"/>
</dbReference>
<evidence type="ECO:0000256" key="11">
    <source>
        <dbReference type="ARBA" id="ARBA00033056"/>
    </source>
</evidence>
<dbReference type="InterPro" id="IPR015797">
    <property type="entry name" value="NUDIX_hydrolase-like_dom_sf"/>
</dbReference>
<sequence length="371" mass="40266">MAALLLFGTLLDPDLRAIVAGTPQYARPVCVPGRAVKRAADGDYPVLVEGDVAEGLLIEDPDPAALARFDFYEEGFGYVRRRWSVDLDGLREVDVYRPRGGGPEASGEPWSLAEWQRDWGPMTRRAAGEAMAWFGGVNGATLRAMMPTIRVRACSHLRAGAAHAPVGLRSGQRRDDVRVDAARRPYASFFAVEEFDLRHPTFDGGESGRLTRAAFMMGDAVTVLPYDPARDRVLLVEQFRVGPYARGDAHPWSLEPVAGRIDPGEGPEEAALRETEEEAGLTLRRLLPVASYYPSPGAITEYLYSYVGLCDLPDGSDGIGGSADEGEDIRSHVLSFDTLMGLVETGEVDNGPLLSTALWLAMRRGTPGAFA</sequence>
<feature type="binding site" evidence="13">
    <location>
        <position position="258"/>
    </location>
    <ligand>
        <name>Mg(2+)</name>
        <dbReference type="ChEBI" id="CHEBI:18420"/>
        <label>1</label>
    </ligand>
</feature>
<evidence type="ECO:0000256" key="6">
    <source>
        <dbReference type="ARBA" id="ARBA00022801"/>
    </source>
</evidence>
<evidence type="ECO:0000256" key="7">
    <source>
        <dbReference type="ARBA" id="ARBA00022842"/>
    </source>
</evidence>
<evidence type="ECO:0000256" key="1">
    <source>
        <dbReference type="ARBA" id="ARBA00001946"/>
    </source>
</evidence>
<evidence type="ECO:0000313" key="16">
    <source>
        <dbReference type="EMBL" id="SFP55643.1"/>
    </source>
</evidence>
<dbReference type="RefSeq" id="WP_093421857.1">
    <property type="nucleotide sequence ID" value="NZ_FOXA01000008.1"/>
</dbReference>
<dbReference type="Proteomes" id="UP000199356">
    <property type="component" value="Unassembled WGS sequence"/>
</dbReference>
<dbReference type="AlphaFoldDB" id="A0A1I5RAV2"/>
<feature type="domain" description="Nudix hydrolase" evidence="15">
    <location>
        <begin position="216"/>
        <end position="361"/>
    </location>
</feature>
<dbReference type="CDD" id="cd06661">
    <property type="entry name" value="GGCT_like"/>
    <property type="match status" value="1"/>
</dbReference>
<dbReference type="InterPro" id="IPR009288">
    <property type="entry name" value="AIG2-like_dom"/>
</dbReference>
<comment type="similarity">
    <text evidence="2">Belongs to the Nudix hydrolase family. NudF subfamily.</text>
</comment>
<feature type="binding site" evidence="13">
    <location>
        <position position="274"/>
    </location>
    <ligand>
        <name>Mg(2+)</name>
        <dbReference type="ChEBI" id="CHEBI:18420"/>
        <label>1</label>
    </ligand>
</feature>
<organism evidence="16 17">
    <name type="scientific">Tranquillimonas alkanivorans</name>
    <dbReference type="NCBI Taxonomy" id="441119"/>
    <lineage>
        <taxon>Bacteria</taxon>
        <taxon>Pseudomonadati</taxon>
        <taxon>Pseudomonadota</taxon>
        <taxon>Alphaproteobacteria</taxon>
        <taxon>Rhodobacterales</taxon>
        <taxon>Roseobacteraceae</taxon>
        <taxon>Tranquillimonas</taxon>
    </lineage>
</organism>
<dbReference type="GO" id="GO:0019144">
    <property type="term" value="F:ADP-sugar diphosphatase activity"/>
    <property type="evidence" value="ECO:0007669"/>
    <property type="project" value="TreeGrafter"/>
</dbReference>
<dbReference type="Gene3D" id="3.90.79.10">
    <property type="entry name" value="Nucleoside Triphosphate Pyrophosphohydrolase"/>
    <property type="match status" value="1"/>
</dbReference>
<proteinExistence type="inferred from homology"/>
<dbReference type="STRING" id="441119.SAMN04488047_10884"/>
<feature type="short sequence motif" description="Nudix box" evidence="14">
    <location>
        <begin position="259"/>
        <end position="281"/>
    </location>
</feature>
<comment type="catalytic activity">
    <reaction evidence="12">
        <text>ADP-D-ribose + H2O = D-ribose 5-phosphate + AMP + 2 H(+)</text>
        <dbReference type="Rhea" id="RHEA:10412"/>
        <dbReference type="ChEBI" id="CHEBI:15377"/>
        <dbReference type="ChEBI" id="CHEBI:15378"/>
        <dbReference type="ChEBI" id="CHEBI:57967"/>
        <dbReference type="ChEBI" id="CHEBI:78346"/>
        <dbReference type="ChEBI" id="CHEBI:456215"/>
        <dbReference type="EC" id="3.6.1.13"/>
    </reaction>
</comment>
<dbReference type="EC" id="3.6.1.13" evidence="3"/>
<dbReference type="InterPro" id="IPR036568">
    <property type="entry name" value="GGCT-like_sf"/>
</dbReference>
<dbReference type="InterPro" id="IPR004385">
    <property type="entry name" value="NDP_pyrophosphatase"/>
</dbReference>
<evidence type="ECO:0000256" key="2">
    <source>
        <dbReference type="ARBA" id="ARBA00007482"/>
    </source>
</evidence>
<evidence type="ECO:0000256" key="3">
    <source>
        <dbReference type="ARBA" id="ARBA00012453"/>
    </source>
</evidence>
<comment type="cofactor">
    <cofactor evidence="1 13">
        <name>Mg(2+)</name>
        <dbReference type="ChEBI" id="CHEBI:18420"/>
    </cofactor>
</comment>
<keyword evidence="5 13" id="KW-0479">Metal-binding</keyword>
<protein>
    <recommendedName>
        <fullName evidence="4">ADP-ribose pyrophosphatase</fullName>
        <ecNumber evidence="3">3.6.1.13</ecNumber>
    </recommendedName>
    <alternativeName>
        <fullName evidence="9">ADP-ribose diphosphatase</fullName>
    </alternativeName>
    <alternativeName>
        <fullName evidence="11">ADP-ribose phosphohydrolase</fullName>
    </alternativeName>
    <alternativeName>
        <fullName evidence="10">Adenosine diphosphoribose pyrophosphatase</fullName>
    </alternativeName>
</protein>
<keyword evidence="17" id="KW-1185">Reference proteome</keyword>
<accession>A0A1I5RAV2</accession>
<dbReference type="Pfam" id="PF00293">
    <property type="entry name" value="NUDIX"/>
    <property type="match status" value="1"/>
</dbReference>